<dbReference type="InterPro" id="IPR050833">
    <property type="entry name" value="Poly_Biosynth_Transport"/>
</dbReference>
<feature type="transmembrane region" description="Helical" evidence="7">
    <location>
        <begin position="175"/>
        <end position="197"/>
    </location>
</feature>
<feature type="transmembrane region" description="Helical" evidence="7">
    <location>
        <begin position="332"/>
        <end position="354"/>
    </location>
</feature>
<dbReference type="Pfam" id="PF13440">
    <property type="entry name" value="Polysacc_synt_3"/>
    <property type="match status" value="1"/>
</dbReference>
<dbReference type="Proteomes" id="UP000244934">
    <property type="component" value="Unassembled WGS sequence"/>
</dbReference>
<keyword evidence="3" id="KW-1003">Cell membrane</keyword>
<proteinExistence type="inferred from homology"/>
<evidence type="ECO:0000256" key="4">
    <source>
        <dbReference type="ARBA" id="ARBA00022692"/>
    </source>
</evidence>
<organism evidence="8 9">
    <name type="scientific">Kushneria phyllosphaerae</name>
    <dbReference type="NCBI Taxonomy" id="2100822"/>
    <lineage>
        <taxon>Bacteria</taxon>
        <taxon>Pseudomonadati</taxon>
        <taxon>Pseudomonadota</taxon>
        <taxon>Gammaproteobacteria</taxon>
        <taxon>Oceanospirillales</taxon>
        <taxon>Halomonadaceae</taxon>
        <taxon>Kushneria</taxon>
    </lineage>
</organism>
<evidence type="ECO:0000313" key="8">
    <source>
        <dbReference type="EMBL" id="SPJ32455.1"/>
    </source>
</evidence>
<dbReference type="PANTHER" id="PTHR30250">
    <property type="entry name" value="PST FAMILY PREDICTED COLANIC ACID TRANSPORTER"/>
    <property type="match status" value="1"/>
</dbReference>
<feature type="transmembrane region" description="Helical" evidence="7">
    <location>
        <begin position="95"/>
        <end position="116"/>
    </location>
</feature>
<protein>
    <submittedName>
        <fullName evidence="8">Teichuronic acid biosynthesis protein TuaB</fullName>
    </submittedName>
</protein>
<dbReference type="EMBL" id="ONZI01000001">
    <property type="protein sequence ID" value="SPJ32455.1"/>
    <property type="molecule type" value="Genomic_DNA"/>
</dbReference>
<evidence type="ECO:0000256" key="7">
    <source>
        <dbReference type="SAM" id="Phobius"/>
    </source>
</evidence>
<keyword evidence="6 7" id="KW-0472">Membrane</keyword>
<comment type="subcellular location">
    <subcellularLocation>
        <location evidence="1">Cell membrane</location>
        <topology evidence="1">Multi-pass membrane protein</topology>
    </subcellularLocation>
</comment>
<evidence type="ECO:0000256" key="3">
    <source>
        <dbReference type="ARBA" id="ARBA00022475"/>
    </source>
</evidence>
<dbReference type="AlphaFoldDB" id="A0A2R8CHR8"/>
<evidence type="ECO:0000256" key="6">
    <source>
        <dbReference type="ARBA" id="ARBA00023136"/>
    </source>
</evidence>
<evidence type="ECO:0000313" key="9">
    <source>
        <dbReference type="Proteomes" id="UP000244934"/>
    </source>
</evidence>
<comment type="similarity">
    <text evidence="2">Belongs to the polysaccharide synthase family.</text>
</comment>
<feature type="transmembrane region" description="Helical" evidence="7">
    <location>
        <begin position="366"/>
        <end position="385"/>
    </location>
</feature>
<reference evidence="9" key="1">
    <citation type="submission" date="2018-03" db="EMBL/GenBank/DDBJ databases">
        <authorList>
            <person name="Navarro De La Torre S."/>
        </authorList>
    </citation>
    <scope>NUCLEOTIDE SEQUENCE [LARGE SCALE GENOMIC DNA]</scope>
    <source>
        <strain evidence="9">EAod3</strain>
    </source>
</reference>
<gene>
    <name evidence="8" type="primary">tuaB_1</name>
    <name evidence="8" type="ORF">KSP9073_00455</name>
</gene>
<sequence length="427" mass="45598">MTPFARYRGLLSADMKQLSRGLAAFGSAEMATRVVRILTIVVIARQVSPTIMGLAALALSLFEIVRVLANAGIGQRIIAADDDSLAAVCNTAHRLFWLWCLMVCAVQLMLSGILALAGMHDIARMLTILSGVYLLMPGGLVQAFLLMREERFATIASIAAGQTIADHLLTLGLVLIWPSAWAIVLPKLLTAPLWLIGMRRARRWASSPEAGLAPWRDFIGFGASILVCEMTNAARAQLDKLLIGAFFGVQALGIYYFAFNAGLGMTTSFIVALGQVLFPRLSAAPDAMARRRRCRQGLMLGLVLFLPVLAAQVGLAHWYVPLVFGEQWRDAAPLVAVLALGGVPMIFAAVASAWLRANNTPGAEALMTSLAAAAALGGILAFSGATLMMAAAAYVGGLALILIPGSLYAIYRRHDDKHTVIARRVCA</sequence>
<feature type="transmembrane region" description="Helical" evidence="7">
    <location>
        <begin position="254"/>
        <end position="278"/>
    </location>
</feature>
<accession>A0A2R8CHR8</accession>
<evidence type="ECO:0000256" key="5">
    <source>
        <dbReference type="ARBA" id="ARBA00022989"/>
    </source>
</evidence>
<keyword evidence="5 7" id="KW-1133">Transmembrane helix</keyword>
<dbReference type="GO" id="GO:0005886">
    <property type="term" value="C:plasma membrane"/>
    <property type="evidence" value="ECO:0007669"/>
    <property type="project" value="UniProtKB-SubCell"/>
</dbReference>
<dbReference type="OrthoDB" id="9770347at2"/>
<dbReference type="PANTHER" id="PTHR30250:SF10">
    <property type="entry name" value="LIPOPOLYSACCHARIDE BIOSYNTHESIS PROTEIN WZXC"/>
    <property type="match status" value="1"/>
</dbReference>
<evidence type="ECO:0000256" key="2">
    <source>
        <dbReference type="ARBA" id="ARBA00007430"/>
    </source>
</evidence>
<feature type="transmembrane region" description="Helical" evidence="7">
    <location>
        <begin position="122"/>
        <end position="145"/>
    </location>
</feature>
<keyword evidence="4 7" id="KW-0812">Transmembrane</keyword>
<name>A0A2R8CHR8_9GAMM</name>
<feature type="transmembrane region" description="Helical" evidence="7">
    <location>
        <begin position="391"/>
        <end position="411"/>
    </location>
</feature>
<evidence type="ECO:0000256" key="1">
    <source>
        <dbReference type="ARBA" id="ARBA00004651"/>
    </source>
</evidence>
<dbReference type="RefSeq" id="WP_108841325.1">
    <property type="nucleotide sequence ID" value="NZ_ONZI01000001.1"/>
</dbReference>
<feature type="transmembrane region" description="Helical" evidence="7">
    <location>
        <begin position="298"/>
        <end position="320"/>
    </location>
</feature>
<keyword evidence="9" id="KW-1185">Reference proteome</keyword>